<proteinExistence type="predicted"/>
<reference evidence="2" key="1">
    <citation type="journal article" date="2019" name="Int. J. Syst. Evol. Microbiol.">
        <title>The Global Catalogue of Microorganisms (GCM) 10K type strain sequencing project: providing services to taxonomists for standard genome sequencing and annotation.</title>
        <authorList>
            <consortium name="The Broad Institute Genomics Platform"/>
            <consortium name="The Broad Institute Genome Sequencing Center for Infectious Disease"/>
            <person name="Wu L."/>
            <person name="Ma J."/>
        </authorList>
    </citation>
    <scope>NUCLEOTIDE SEQUENCE [LARGE SCALE GENOMIC DNA]</scope>
    <source>
        <strain evidence="2">JCM 17986</strain>
    </source>
</reference>
<evidence type="ECO:0000313" key="2">
    <source>
        <dbReference type="Proteomes" id="UP001500466"/>
    </source>
</evidence>
<gene>
    <name evidence="1" type="ORF">GCM10023205_71480</name>
</gene>
<keyword evidence="2" id="KW-1185">Reference proteome</keyword>
<dbReference type="EMBL" id="BAABHS010000038">
    <property type="protein sequence ID" value="GAA4989942.1"/>
    <property type="molecule type" value="Genomic_DNA"/>
</dbReference>
<organism evidence="1 2">
    <name type="scientific">Yinghuangia aomiensis</name>
    <dbReference type="NCBI Taxonomy" id="676205"/>
    <lineage>
        <taxon>Bacteria</taxon>
        <taxon>Bacillati</taxon>
        <taxon>Actinomycetota</taxon>
        <taxon>Actinomycetes</taxon>
        <taxon>Kitasatosporales</taxon>
        <taxon>Streptomycetaceae</taxon>
        <taxon>Yinghuangia</taxon>
    </lineage>
</organism>
<dbReference type="Proteomes" id="UP001500466">
    <property type="component" value="Unassembled WGS sequence"/>
</dbReference>
<sequence length="131" mass="15103">MTSASSERKLAFAQDITRDDVRALEGVLHTQLGRVSEEVGETGETAFAMRALVILVSDSAGLLHMLLKVEQPDWWQKAMIVSEWQRLRLVAHPYNHCDGFDHERWWHRVDRYDADDTFITQRRLATGNPRA</sequence>
<dbReference type="RefSeq" id="WP_345679980.1">
    <property type="nucleotide sequence ID" value="NZ_BAABHS010000038.1"/>
</dbReference>
<accession>A0ABP9I7E9</accession>
<comment type="caution">
    <text evidence="1">The sequence shown here is derived from an EMBL/GenBank/DDBJ whole genome shotgun (WGS) entry which is preliminary data.</text>
</comment>
<name>A0ABP9I7E9_9ACTN</name>
<protein>
    <submittedName>
        <fullName evidence="1">Uncharacterized protein</fullName>
    </submittedName>
</protein>
<evidence type="ECO:0000313" key="1">
    <source>
        <dbReference type="EMBL" id="GAA4989942.1"/>
    </source>
</evidence>